<dbReference type="Proteomes" id="UP001162131">
    <property type="component" value="Unassembled WGS sequence"/>
</dbReference>
<keyword evidence="3" id="KW-1185">Reference proteome</keyword>
<sequence length="403" mass="47278">MESEKEKLIQAFIDYNVIFMEFVREVNTNFKGWRRIYETFNYRVEDLKRQYAEVLEENEFMVTGYDLLSANKDWLKVILYYAFNQHWKEFYRPYEYFKNKRHKNDLISYMNALISTEFLDLALNNTDDELLTSVLRTSMLYFYTKAPNSWVIQFNQLRDNFKSSVFIRGDLEIKERLRELSQKSVILSAFGQLKALYSDLEITSTCQELFNYTADNFCYCPLPSNLYGLTAYGNHIFINTSLRPYSSNQQVASLITLIHECAHLSWRIGKDRNIYFNNTPTREIMYGKQNATESEIGNQFEFLVFGTNLKQINDYSVEFLWNIENWDLPHDEFKKRLRIALNRDTTVCGAGFTVGKTACSGEGTYIGSCYTSFGVSKINYEDKDKGTEESGGEEELEDEGEQE</sequence>
<reference evidence="2" key="1">
    <citation type="submission" date="2021-09" db="EMBL/GenBank/DDBJ databases">
        <authorList>
            <consortium name="AG Swart"/>
            <person name="Singh M."/>
            <person name="Singh A."/>
            <person name="Seah K."/>
            <person name="Emmerich C."/>
        </authorList>
    </citation>
    <scope>NUCLEOTIDE SEQUENCE</scope>
    <source>
        <strain evidence="2">ATCC30299</strain>
    </source>
</reference>
<dbReference type="AlphaFoldDB" id="A0AAU9K3Y8"/>
<evidence type="ECO:0000313" key="2">
    <source>
        <dbReference type="EMBL" id="CAG9334522.1"/>
    </source>
</evidence>
<name>A0AAU9K3Y8_9CILI</name>
<proteinExistence type="predicted"/>
<protein>
    <submittedName>
        <fullName evidence="2">Uncharacterized protein</fullName>
    </submittedName>
</protein>
<evidence type="ECO:0000313" key="3">
    <source>
        <dbReference type="Proteomes" id="UP001162131"/>
    </source>
</evidence>
<comment type="caution">
    <text evidence="2">The sequence shown here is derived from an EMBL/GenBank/DDBJ whole genome shotgun (WGS) entry which is preliminary data.</text>
</comment>
<accession>A0AAU9K3Y8</accession>
<feature type="region of interest" description="Disordered" evidence="1">
    <location>
        <begin position="381"/>
        <end position="403"/>
    </location>
</feature>
<gene>
    <name evidence="2" type="ORF">BSTOLATCC_MIC61134</name>
</gene>
<dbReference type="EMBL" id="CAJZBQ010000058">
    <property type="protein sequence ID" value="CAG9334522.1"/>
    <property type="molecule type" value="Genomic_DNA"/>
</dbReference>
<organism evidence="2 3">
    <name type="scientific">Blepharisma stoltei</name>
    <dbReference type="NCBI Taxonomy" id="1481888"/>
    <lineage>
        <taxon>Eukaryota</taxon>
        <taxon>Sar</taxon>
        <taxon>Alveolata</taxon>
        <taxon>Ciliophora</taxon>
        <taxon>Postciliodesmatophora</taxon>
        <taxon>Heterotrichea</taxon>
        <taxon>Heterotrichida</taxon>
        <taxon>Blepharismidae</taxon>
        <taxon>Blepharisma</taxon>
    </lineage>
</organism>
<feature type="compositionally biased region" description="Acidic residues" evidence="1">
    <location>
        <begin position="390"/>
        <end position="403"/>
    </location>
</feature>
<evidence type="ECO:0000256" key="1">
    <source>
        <dbReference type="SAM" id="MobiDB-lite"/>
    </source>
</evidence>